<name>S8CRU3_9LAMI</name>
<evidence type="ECO:0000313" key="1">
    <source>
        <dbReference type="EMBL" id="EPS67586.1"/>
    </source>
</evidence>
<proteinExistence type="predicted"/>
<protein>
    <submittedName>
        <fullName evidence="1">Uncharacterized protein</fullName>
    </submittedName>
</protein>
<reference evidence="1 2" key="1">
    <citation type="journal article" date="2013" name="BMC Genomics">
        <title>The miniature genome of a carnivorous plant Genlisea aurea contains a low number of genes and short non-coding sequences.</title>
        <authorList>
            <person name="Leushkin E.V."/>
            <person name="Sutormin R.A."/>
            <person name="Nabieva E.R."/>
            <person name="Penin A.A."/>
            <person name="Kondrashov A.S."/>
            <person name="Logacheva M.D."/>
        </authorList>
    </citation>
    <scope>NUCLEOTIDE SEQUENCE [LARGE SCALE GENOMIC DNA]</scope>
</reference>
<sequence>MKIFGKQISGRQIAVFSAGVLFFAATTYDVHRSIKNNEAPPSPEQIQALEDYIDSVRR</sequence>
<feature type="non-terminal residue" evidence="1">
    <location>
        <position position="58"/>
    </location>
</feature>
<organism evidence="1 2">
    <name type="scientific">Genlisea aurea</name>
    <dbReference type="NCBI Taxonomy" id="192259"/>
    <lineage>
        <taxon>Eukaryota</taxon>
        <taxon>Viridiplantae</taxon>
        <taxon>Streptophyta</taxon>
        <taxon>Embryophyta</taxon>
        <taxon>Tracheophyta</taxon>
        <taxon>Spermatophyta</taxon>
        <taxon>Magnoliopsida</taxon>
        <taxon>eudicotyledons</taxon>
        <taxon>Gunneridae</taxon>
        <taxon>Pentapetalae</taxon>
        <taxon>asterids</taxon>
        <taxon>lamiids</taxon>
        <taxon>Lamiales</taxon>
        <taxon>Lentibulariaceae</taxon>
        <taxon>Genlisea</taxon>
    </lineage>
</organism>
<dbReference type="AlphaFoldDB" id="S8CRU3"/>
<dbReference type="EMBL" id="AUSU01003040">
    <property type="protein sequence ID" value="EPS67586.1"/>
    <property type="molecule type" value="Genomic_DNA"/>
</dbReference>
<keyword evidence="2" id="KW-1185">Reference proteome</keyword>
<dbReference type="OrthoDB" id="892172at2759"/>
<dbReference type="Proteomes" id="UP000015453">
    <property type="component" value="Unassembled WGS sequence"/>
</dbReference>
<gene>
    <name evidence="1" type="ORF">M569_07192</name>
</gene>
<evidence type="ECO:0000313" key="2">
    <source>
        <dbReference type="Proteomes" id="UP000015453"/>
    </source>
</evidence>
<comment type="caution">
    <text evidence="1">The sequence shown here is derived from an EMBL/GenBank/DDBJ whole genome shotgun (WGS) entry which is preliminary data.</text>
</comment>
<accession>S8CRU3</accession>